<reference evidence="2 3" key="1">
    <citation type="submission" date="2023-03" db="EMBL/GenBank/DDBJ databases">
        <title>Complete genome sequence of Tepidibacter sp. SWIR-1, isolated from a deep-sea hydrothermal vent.</title>
        <authorList>
            <person name="Li X."/>
        </authorList>
    </citation>
    <scope>NUCLEOTIDE SEQUENCE [LARGE SCALE GENOMIC DNA]</scope>
    <source>
        <strain evidence="2 3">SWIR-1</strain>
    </source>
</reference>
<feature type="coiled-coil region" evidence="1">
    <location>
        <begin position="52"/>
        <end position="86"/>
    </location>
</feature>
<keyword evidence="3" id="KW-1185">Reference proteome</keyword>
<keyword evidence="1" id="KW-0175">Coiled coil</keyword>
<evidence type="ECO:0000256" key="1">
    <source>
        <dbReference type="SAM" id="Coils"/>
    </source>
</evidence>
<accession>A0ABY8EDM2</accession>
<evidence type="ECO:0000313" key="2">
    <source>
        <dbReference type="EMBL" id="WFD08940.1"/>
    </source>
</evidence>
<dbReference type="SUPFAM" id="SSF161266">
    <property type="entry name" value="Gam-like"/>
    <property type="match status" value="1"/>
</dbReference>
<dbReference type="EMBL" id="CP120733">
    <property type="protein sequence ID" value="WFD08940.1"/>
    <property type="molecule type" value="Genomic_DNA"/>
</dbReference>
<protein>
    <submittedName>
        <fullName evidence="2">Host-nuclease inhibitor Gam family protein</fullName>
    </submittedName>
</protein>
<proteinExistence type="predicted"/>
<dbReference type="RefSeq" id="WP_277730859.1">
    <property type="nucleotide sequence ID" value="NZ_CP120733.1"/>
</dbReference>
<gene>
    <name evidence="2" type="ORF">P4S50_11125</name>
</gene>
<evidence type="ECO:0000313" key="3">
    <source>
        <dbReference type="Proteomes" id="UP001222800"/>
    </source>
</evidence>
<name>A0ABY8EDM2_9FIRM</name>
<dbReference type="Pfam" id="PF07352">
    <property type="entry name" value="Phage_Mu_Gam"/>
    <property type="match status" value="1"/>
</dbReference>
<dbReference type="InterPro" id="IPR009951">
    <property type="entry name" value="Host-nuc_inhib_Gam"/>
</dbReference>
<organism evidence="2 3">
    <name type="scientific">Tepidibacter hydrothermalis</name>
    <dbReference type="NCBI Taxonomy" id="3036126"/>
    <lineage>
        <taxon>Bacteria</taxon>
        <taxon>Bacillati</taxon>
        <taxon>Bacillota</taxon>
        <taxon>Clostridia</taxon>
        <taxon>Peptostreptococcales</taxon>
        <taxon>Peptostreptococcaceae</taxon>
        <taxon>Tepidibacter</taxon>
    </lineage>
</organism>
<dbReference type="Proteomes" id="UP001222800">
    <property type="component" value="Chromosome"/>
</dbReference>
<sequence length="184" mass="21810">MDENFRLSDLFLNVEEEEKETWKIDNDNKADWALDKIKESSEEYERFERVAVNKINQIKVALDQEKKKMENEKSFFESKLREYIETVKMKETKTQKTYSLPAGKIIIKKDKSDFKIDKEKVLESIKVLEGYEDYIKVKEDLAWGDLKKNLIIDNENIINKITGEVIEVEGLDIEMKPGKFEIKF</sequence>